<protein>
    <submittedName>
        <fullName evidence="1">Uncharacterized protein</fullName>
    </submittedName>
</protein>
<reference evidence="1" key="1">
    <citation type="submission" date="2020-06" db="EMBL/GenBank/DDBJ databases">
        <authorList>
            <person name="Li T."/>
            <person name="Hu X."/>
            <person name="Zhang T."/>
            <person name="Song X."/>
            <person name="Zhang H."/>
            <person name="Dai N."/>
            <person name="Sheng W."/>
            <person name="Hou X."/>
            <person name="Wei L."/>
        </authorList>
    </citation>
    <scope>NUCLEOTIDE SEQUENCE</scope>
    <source>
        <strain evidence="1">3651</strain>
        <tissue evidence="1">Leaf</tissue>
    </source>
</reference>
<sequence length="123" mass="13634">MNDVLLAVPLDVGSLQDALKSIIAQTEMLQSILDYVVVKFPPKITVDNGTSIHNRMHVWCTGHLLVSTYSLMIESVDEGIVILTRPTICVEMTPLRPDCSNWLSLCAGGRRNVLIGHFEESKI</sequence>
<gene>
    <name evidence="1" type="ORF">Salat_1698300</name>
</gene>
<organism evidence="1 2">
    <name type="scientific">Sesamum alatum</name>
    <dbReference type="NCBI Taxonomy" id="300844"/>
    <lineage>
        <taxon>Eukaryota</taxon>
        <taxon>Viridiplantae</taxon>
        <taxon>Streptophyta</taxon>
        <taxon>Embryophyta</taxon>
        <taxon>Tracheophyta</taxon>
        <taxon>Spermatophyta</taxon>
        <taxon>Magnoliopsida</taxon>
        <taxon>eudicotyledons</taxon>
        <taxon>Gunneridae</taxon>
        <taxon>Pentapetalae</taxon>
        <taxon>asterids</taxon>
        <taxon>lamiids</taxon>
        <taxon>Lamiales</taxon>
        <taxon>Pedaliaceae</taxon>
        <taxon>Sesamum</taxon>
    </lineage>
</organism>
<name>A0AAE1Y7S6_9LAMI</name>
<accession>A0AAE1Y7S6</accession>
<comment type="caution">
    <text evidence="1">The sequence shown here is derived from an EMBL/GenBank/DDBJ whole genome shotgun (WGS) entry which is preliminary data.</text>
</comment>
<dbReference type="Proteomes" id="UP001293254">
    <property type="component" value="Unassembled WGS sequence"/>
</dbReference>
<reference evidence="1" key="2">
    <citation type="journal article" date="2024" name="Plant">
        <title>Genomic evolution and insights into agronomic trait innovations of Sesamum species.</title>
        <authorList>
            <person name="Miao H."/>
            <person name="Wang L."/>
            <person name="Qu L."/>
            <person name="Liu H."/>
            <person name="Sun Y."/>
            <person name="Le M."/>
            <person name="Wang Q."/>
            <person name="Wei S."/>
            <person name="Zheng Y."/>
            <person name="Lin W."/>
            <person name="Duan Y."/>
            <person name="Cao H."/>
            <person name="Xiong S."/>
            <person name="Wang X."/>
            <person name="Wei L."/>
            <person name="Li C."/>
            <person name="Ma Q."/>
            <person name="Ju M."/>
            <person name="Zhao R."/>
            <person name="Li G."/>
            <person name="Mu C."/>
            <person name="Tian Q."/>
            <person name="Mei H."/>
            <person name="Zhang T."/>
            <person name="Gao T."/>
            <person name="Zhang H."/>
        </authorList>
    </citation>
    <scope>NUCLEOTIDE SEQUENCE</scope>
    <source>
        <strain evidence="1">3651</strain>
    </source>
</reference>
<keyword evidence="2" id="KW-1185">Reference proteome</keyword>
<evidence type="ECO:0000313" key="2">
    <source>
        <dbReference type="Proteomes" id="UP001293254"/>
    </source>
</evidence>
<proteinExistence type="predicted"/>
<dbReference type="AlphaFoldDB" id="A0AAE1Y7S6"/>
<dbReference type="EMBL" id="JACGWO010000006">
    <property type="protein sequence ID" value="KAK4425047.1"/>
    <property type="molecule type" value="Genomic_DNA"/>
</dbReference>
<evidence type="ECO:0000313" key="1">
    <source>
        <dbReference type="EMBL" id="KAK4425047.1"/>
    </source>
</evidence>